<proteinExistence type="inferred from homology"/>
<dbReference type="Gene3D" id="3.40.50.720">
    <property type="entry name" value="NAD(P)-binding Rossmann-like Domain"/>
    <property type="match status" value="2"/>
</dbReference>
<dbReference type="Pfam" id="PF02719">
    <property type="entry name" value="Polysacc_synt_2"/>
    <property type="match status" value="1"/>
</dbReference>
<dbReference type="InterPro" id="IPR003869">
    <property type="entry name" value="Polysac_CapD-like"/>
</dbReference>
<dbReference type="PANTHER" id="PTHR43318">
    <property type="entry name" value="UDP-N-ACETYLGLUCOSAMINE 4,6-DEHYDRATASE"/>
    <property type="match status" value="1"/>
</dbReference>
<protein>
    <submittedName>
        <fullName evidence="4">Polysaccharide biosynthesis protein</fullName>
    </submittedName>
</protein>
<dbReference type="EMBL" id="VDMP01000018">
    <property type="protein sequence ID" value="TNM44247.1"/>
    <property type="molecule type" value="Genomic_DNA"/>
</dbReference>
<feature type="transmembrane region" description="Helical" evidence="2">
    <location>
        <begin position="58"/>
        <end position="77"/>
    </location>
</feature>
<evidence type="ECO:0000256" key="2">
    <source>
        <dbReference type="SAM" id="Phobius"/>
    </source>
</evidence>
<organism evidence="4 5">
    <name type="scientific">Nocardioides albidus</name>
    <dbReference type="NCBI Taxonomy" id="1517589"/>
    <lineage>
        <taxon>Bacteria</taxon>
        <taxon>Bacillati</taxon>
        <taxon>Actinomycetota</taxon>
        <taxon>Actinomycetes</taxon>
        <taxon>Propionibacteriales</taxon>
        <taxon>Nocardioidaceae</taxon>
        <taxon>Nocardioides</taxon>
    </lineage>
</organism>
<name>A0A5C4W7S2_9ACTN</name>
<dbReference type="AlphaFoldDB" id="A0A5C4W7S2"/>
<dbReference type="CDD" id="cd05237">
    <property type="entry name" value="UDP_invert_4-6DH_SDR_e"/>
    <property type="match status" value="1"/>
</dbReference>
<evidence type="ECO:0000313" key="4">
    <source>
        <dbReference type="EMBL" id="TNM44247.1"/>
    </source>
</evidence>
<accession>A0A5C4W7S2</accession>
<dbReference type="Proteomes" id="UP000313231">
    <property type="component" value="Unassembled WGS sequence"/>
</dbReference>
<keyword evidence="5" id="KW-1185">Reference proteome</keyword>
<evidence type="ECO:0000313" key="5">
    <source>
        <dbReference type="Proteomes" id="UP000313231"/>
    </source>
</evidence>
<keyword evidence="2" id="KW-0812">Transmembrane</keyword>
<reference evidence="4 5" key="1">
    <citation type="journal article" date="2016" name="Int. J. Syst. Evol. Microbiol.">
        <title>Nocardioides albidus sp. nov., an actinobacterium isolated from garden soil.</title>
        <authorList>
            <person name="Singh H."/>
            <person name="Du J."/>
            <person name="Trinh H."/>
            <person name="Won K."/>
            <person name="Yang J.E."/>
            <person name="Yin C."/>
            <person name="Kook M."/>
            <person name="Yi T.H."/>
        </authorList>
    </citation>
    <scope>NUCLEOTIDE SEQUENCE [LARGE SCALE GENOMIC DNA]</scope>
    <source>
        <strain evidence="4 5">CCTCC AB 2015297</strain>
    </source>
</reference>
<evidence type="ECO:0000259" key="3">
    <source>
        <dbReference type="Pfam" id="PF02719"/>
    </source>
</evidence>
<keyword evidence="2" id="KW-1133">Transmembrane helix</keyword>
<gene>
    <name evidence="4" type="ORF">FHP29_05490</name>
</gene>
<evidence type="ECO:0000256" key="1">
    <source>
        <dbReference type="ARBA" id="ARBA00007430"/>
    </source>
</evidence>
<feature type="domain" description="Polysaccharide biosynthesis protein CapD-like" evidence="3">
    <location>
        <begin position="234"/>
        <end position="510"/>
    </location>
</feature>
<comment type="similarity">
    <text evidence="1">Belongs to the polysaccharide synthase family.</text>
</comment>
<keyword evidence="2" id="KW-0472">Membrane</keyword>
<dbReference type="OrthoDB" id="9803111at2"/>
<feature type="transmembrane region" description="Helical" evidence="2">
    <location>
        <begin position="30"/>
        <end position="49"/>
    </location>
</feature>
<dbReference type="InterPro" id="IPR036291">
    <property type="entry name" value="NAD(P)-bd_dom_sf"/>
</dbReference>
<dbReference type="SUPFAM" id="SSF51735">
    <property type="entry name" value="NAD(P)-binding Rossmann-fold domains"/>
    <property type="match status" value="2"/>
</dbReference>
<dbReference type="Pfam" id="PF13727">
    <property type="entry name" value="CoA_binding_3"/>
    <property type="match status" value="1"/>
</dbReference>
<comment type="caution">
    <text evidence="4">The sequence shown here is derived from an EMBL/GenBank/DDBJ whole genome shotgun (WGS) entry which is preliminary data.</text>
</comment>
<sequence>MIVLIHLGLCWALKLYRGRAIVGGTDETLLLGAVALITSALASLANVLIDPQPIARSVTFGAPLIAVVIMIVARAMWRAAAVRSGIDLTVRPARTVVVGAGEAGPQLIRSMLSPGSPYLPVAFVDDDPWRRHLRLHGVAVHGTIADLERVIEKTDAQCVVIAIPSAHSDLIREVSARCTSAGVEVKVLPSVSELFGGRVSIRDVRDINIADLLGRSAIETDISSIAHFLNGKRVLVTGAGGSIGSELARQIAKWHPAELMMLDRDESGLHGVQLSIHGRALLDSPDVILCDIRDADALNRIFEERRPEVVFHAAALKHLPMLEQYPLEAVKTNVIGTANVLEAARRVDVERFVNISTDKAAEPTSVLGYSKRVAERLTADYAARAEGSYISVRFGNVLGSRGSVLTTFAAQIAQGGPVTVTHPDVTRYFMTVAEAVQLVLQAGAIGTDGEVLILDMGEPVRIDDVARELIRQSGRKIEIVYTGLRDGEKMDEILRSGGEADQRPVHPLISHVRVAEVSARDVLLQLEIVRVDLAVGLLRQLCSVVPTEGDKTQSAAGAA</sequence>
<dbReference type="InterPro" id="IPR051203">
    <property type="entry name" value="Polysaccharide_Synthase-Rel"/>
</dbReference>
<dbReference type="PANTHER" id="PTHR43318:SF1">
    <property type="entry name" value="POLYSACCHARIDE BIOSYNTHESIS PROTEIN EPSC-RELATED"/>
    <property type="match status" value="1"/>
</dbReference>